<dbReference type="KEGG" id="hprf:HLPR_19030"/>
<protein>
    <recommendedName>
        <fullName evidence="4">Hemerythrin-like domain-containing protein</fullName>
    </recommendedName>
</protein>
<evidence type="ECO:0000313" key="5">
    <source>
        <dbReference type="EMBL" id="BEP29572.1"/>
    </source>
</evidence>
<proteinExistence type="inferred from homology"/>
<dbReference type="CDD" id="cd12107">
    <property type="entry name" value="Hemerythrin"/>
    <property type="match status" value="1"/>
</dbReference>
<dbReference type="InterPro" id="IPR050669">
    <property type="entry name" value="Hemerythrin"/>
</dbReference>
<keyword evidence="3" id="KW-0408">Iron</keyword>
<dbReference type="PANTHER" id="PTHR37164:SF1">
    <property type="entry name" value="BACTERIOHEMERYTHRIN"/>
    <property type="match status" value="1"/>
</dbReference>
<evidence type="ECO:0000256" key="1">
    <source>
        <dbReference type="ARBA" id="ARBA00010587"/>
    </source>
</evidence>
<dbReference type="InterPro" id="IPR016131">
    <property type="entry name" value="Haemerythrin_Fe_BS"/>
</dbReference>
<evidence type="ECO:0000259" key="4">
    <source>
        <dbReference type="Pfam" id="PF01814"/>
    </source>
</evidence>
<dbReference type="PROSITE" id="PS00550">
    <property type="entry name" value="HEMERYTHRINS"/>
    <property type="match status" value="1"/>
</dbReference>
<dbReference type="InterPro" id="IPR035938">
    <property type="entry name" value="Hemerythrin-like_sf"/>
</dbReference>
<dbReference type="InterPro" id="IPR012312">
    <property type="entry name" value="Hemerythrin-like"/>
</dbReference>
<sequence length="135" mass="16246">MIKWKDSYSVGYKDFDEQHMELIRLINKVEALIKDKDLDEDTLFDEVNQIFAEILDYTVYHFESEEKVFDEKNYENNETHRKAHQEFVENVKDLVGTFDSGKEVREIAFKIYNTLVEWLIKHILGTDKLYMKKLD</sequence>
<dbReference type="InterPro" id="IPR012827">
    <property type="entry name" value="Hemerythrin_metal-bd"/>
</dbReference>
<evidence type="ECO:0000256" key="3">
    <source>
        <dbReference type="ARBA" id="ARBA00023004"/>
    </source>
</evidence>
<feature type="domain" description="Hemerythrin-like" evidence="4">
    <location>
        <begin position="11"/>
        <end position="134"/>
    </location>
</feature>
<dbReference type="AlphaFoldDB" id="A0AAU9E9W8"/>
<gene>
    <name evidence="5" type="ORF">HLPR_19030</name>
</gene>
<dbReference type="SUPFAM" id="SSF47188">
    <property type="entry name" value="Hemerythrin-like"/>
    <property type="match status" value="1"/>
</dbReference>
<dbReference type="NCBIfam" id="TIGR02481">
    <property type="entry name" value="hemeryth_dom"/>
    <property type="match status" value="1"/>
</dbReference>
<keyword evidence="6" id="KW-1185">Reference proteome</keyword>
<dbReference type="Proteomes" id="UP001321786">
    <property type="component" value="Chromosome"/>
</dbReference>
<dbReference type="NCBIfam" id="NF033749">
    <property type="entry name" value="bact_hemeryth"/>
    <property type="match status" value="1"/>
</dbReference>
<evidence type="ECO:0000256" key="2">
    <source>
        <dbReference type="ARBA" id="ARBA00022723"/>
    </source>
</evidence>
<accession>A0AAU9E9W8</accession>
<dbReference type="Pfam" id="PF01814">
    <property type="entry name" value="Hemerythrin"/>
    <property type="match status" value="1"/>
</dbReference>
<keyword evidence="2" id="KW-0479">Metal-binding</keyword>
<name>A0AAU9E9W8_9FIRM</name>
<dbReference type="Gene3D" id="1.20.120.50">
    <property type="entry name" value="Hemerythrin-like"/>
    <property type="match status" value="1"/>
</dbReference>
<dbReference type="PANTHER" id="PTHR37164">
    <property type="entry name" value="BACTERIOHEMERYTHRIN"/>
    <property type="match status" value="1"/>
</dbReference>
<comment type="similarity">
    <text evidence="1">Belongs to the hemerythrin family.</text>
</comment>
<dbReference type="GO" id="GO:0046872">
    <property type="term" value="F:metal ion binding"/>
    <property type="evidence" value="ECO:0007669"/>
    <property type="project" value="UniProtKB-KW"/>
</dbReference>
<reference evidence="5 6" key="1">
    <citation type="submission" date="2023-08" db="EMBL/GenBank/DDBJ databases">
        <title>Helicovermis profunda gen. nov., sp. nov., a novel mesophilic, fermentative bacterium within the Bacillota from a deep-sea hydrothermal vent chimney.</title>
        <authorList>
            <person name="Miyazaki U."/>
            <person name="Mizutani D."/>
            <person name="Hashimoto Y."/>
            <person name="Tame A."/>
            <person name="Sawayama S."/>
            <person name="Miyazaki J."/>
            <person name="Takai K."/>
            <person name="Nakagawa S."/>
        </authorList>
    </citation>
    <scope>NUCLEOTIDE SEQUENCE [LARGE SCALE GENOMIC DNA]</scope>
    <source>
        <strain evidence="5 6">S502</strain>
    </source>
</reference>
<evidence type="ECO:0000313" key="6">
    <source>
        <dbReference type="Proteomes" id="UP001321786"/>
    </source>
</evidence>
<organism evidence="5 6">
    <name type="scientific">Helicovermis profundi</name>
    <dbReference type="NCBI Taxonomy" id="3065157"/>
    <lineage>
        <taxon>Bacteria</taxon>
        <taxon>Bacillati</taxon>
        <taxon>Bacillota</taxon>
        <taxon>Clostridia</taxon>
        <taxon>Helicovermis</taxon>
    </lineage>
</organism>
<dbReference type="RefSeq" id="WP_338535199.1">
    <property type="nucleotide sequence ID" value="NZ_AP028654.1"/>
</dbReference>
<dbReference type="EMBL" id="AP028654">
    <property type="protein sequence ID" value="BEP29572.1"/>
    <property type="molecule type" value="Genomic_DNA"/>
</dbReference>